<dbReference type="RefSeq" id="WP_160558315.1">
    <property type="nucleotide sequence ID" value="NZ_QZDT01000001.1"/>
</dbReference>
<organism evidence="1 2">
    <name type="scientific">Parablautia muri</name>
    <dbReference type="NCBI Taxonomy" id="2320879"/>
    <lineage>
        <taxon>Bacteria</taxon>
        <taxon>Bacillati</taxon>
        <taxon>Bacillota</taxon>
        <taxon>Clostridia</taxon>
        <taxon>Lachnospirales</taxon>
        <taxon>Lachnospiraceae</taxon>
        <taxon>Parablautia</taxon>
    </lineage>
</organism>
<sequence length="145" mass="16842">MLSGFNSGLLEILWNTSGFTLRVDPKRKEVIPELKEKEFIDYAFSIIRMVADLAEGKSTEDALEKDLETASEIYARENDLKNHLYVKRNSKINCFKHFESQIISYRNEENPKEIAVNSAIVRVMTEMEDEEIPYTLSFPEGIWET</sequence>
<accession>A0A9X5GPY9</accession>
<dbReference type="EMBL" id="QZDT01000001">
    <property type="protein sequence ID" value="NBJ91238.1"/>
    <property type="molecule type" value="Genomic_DNA"/>
</dbReference>
<protein>
    <submittedName>
        <fullName evidence="1">Uncharacterized protein</fullName>
    </submittedName>
</protein>
<proteinExistence type="predicted"/>
<dbReference type="Proteomes" id="UP001154420">
    <property type="component" value="Unassembled WGS sequence"/>
</dbReference>
<gene>
    <name evidence="1" type="ORF">D5281_01235</name>
</gene>
<dbReference type="AlphaFoldDB" id="A0A9X5GPY9"/>
<keyword evidence="2" id="KW-1185">Reference proteome</keyword>
<comment type="caution">
    <text evidence="1">The sequence shown here is derived from an EMBL/GenBank/DDBJ whole genome shotgun (WGS) entry which is preliminary data.</text>
</comment>
<name>A0A9X5GPY9_9FIRM</name>
<evidence type="ECO:0000313" key="2">
    <source>
        <dbReference type="Proteomes" id="UP001154420"/>
    </source>
</evidence>
<reference evidence="1" key="1">
    <citation type="submission" date="2018-09" db="EMBL/GenBank/DDBJ databases">
        <title>Murine metabolic-syndrome-specific gut microbial biobank.</title>
        <authorList>
            <person name="Liu C."/>
        </authorList>
    </citation>
    <scope>NUCLEOTIDE SEQUENCE</scope>
    <source>
        <strain evidence="1">D42-62</strain>
    </source>
</reference>
<evidence type="ECO:0000313" key="1">
    <source>
        <dbReference type="EMBL" id="NBJ91238.1"/>
    </source>
</evidence>